<feature type="transmembrane region" description="Helical" evidence="1">
    <location>
        <begin position="108"/>
        <end position="125"/>
    </location>
</feature>
<keyword evidence="1" id="KW-0472">Membrane</keyword>
<dbReference type="RefSeq" id="WP_045077424.1">
    <property type="nucleotide sequence ID" value="NZ_CP011005.1"/>
</dbReference>
<reference evidence="2 3" key="1">
    <citation type="journal article" date="2015" name="Genome Announc.">
        <title>Complete Genome Sequencing of Protease-Producing Novel Arthrobacter sp. Strain IHBB 11108 Using PacBio Single-Molecule Real-Time Sequencing Technology.</title>
        <authorList>
            <person name="Kiran S."/>
            <person name="Swarnkar M.K."/>
            <person name="Pal M."/>
            <person name="Thakur R."/>
            <person name="Tewari R."/>
            <person name="Singh A.K."/>
            <person name="Gulati A."/>
        </authorList>
    </citation>
    <scope>NUCLEOTIDE SEQUENCE [LARGE SCALE GENOMIC DNA]</scope>
    <source>
        <strain evidence="2 3">IHBB 11108</strain>
    </source>
</reference>
<accession>A0A0D4C419</accession>
<gene>
    <name evidence="2" type="ORF">UM93_13005</name>
</gene>
<dbReference type="OrthoDB" id="4571368at2"/>
<keyword evidence="1" id="KW-0812">Transmembrane</keyword>
<feature type="transmembrane region" description="Helical" evidence="1">
    <location>
        <begin position="42"/>
        <end position="64"/>
    </location>
</feature>
<feature type="transmembrane region" description="Helical" evidence="1">
    <location>
        <begin position="76"/>
        <end position="96"/>
    </location>
</feature>
<dbReference type="Pfam" id="PF08570">
    <property type="entry name" value="DUF1761"/>
    <property type="match status" value="1"/>
</dbReference>
<sequence>MIIVGIAIATIASFIASAALYAIPPVSALVSGASTPRAGLSRAIQMISVLLRSLIASCLVAGLMTAAHWQGVGAGALLGLSLTALPLILLMGGVVHENTAVPVAGVHLLDWAIKLTLIGIIIGIFR</sequence>
<keyword evidence="1" id="KW-1133">Transmembrane helix</keyword>
<organism evidence="2 3">
    <name type="scientific">Psychromicrobium lacuslunae</name>
    <dbReference type="NCBI Taxonomy" id="1618207"/>
    <lineage>
        <taxon>Bacteria</taxon>
        <taxon>Bacillati</taxon>
        <taxon>Actinomycetota</taxon>
        <taxon>Actinomycetes</taxon>
        <taxon>Micrococcales</taxon>
        <taxon>Micrococcaceae</taxon>
        <taxon>Psychromicrobium</taxon>
    </lineage>
</organism>
<dbReference type="Proteomes" id="UP000061839">
    <property type="component" value="Chromosome"/>
</dbReference>
<dbReference type="AlphaFoldDB" id="A0A0D4C419"/>
<protein>
    <submittedName>
        <fullName evidence="2">Membrane protein</fullName>
    </submittedName>
</protein>
<name>A0A0D4C419_9MICC</name>
<evidence type="ECO:0000313" key="3">
    <source>
        <dbReference type="Proteomes" id="UP000061839"/>
    </source>
</evidence>
<dbReference type="EMBL" id="CP011005">
    <property type="protein sequence ID" value="AJT43126.1"/>
    <property type="molecule type" value="Genomic_DNA"/>
</dbReference>
<evidence type="ECO:0000256" key="1">
    <source>
        <dbReference type="SAM" id="Phobius"/>
    </source>
</evidence>
<proteinExistence type="predicted"/>
<dbReference type="InterPro" id="IPR013879">
    <property type="entry name" value="DUF1761"/>
</dbReference>
<dbReference type="HOGENOM" id="CLU_1976983_0_0_11"/>
<dbReference type="KEGG" id="ari:UM93_13005"/>
<keyword evidence="3" id="KW-1185">Reference proteome</keyword>
<dbReference type="PATRIC" id="fig|1618207.4.peg.2636"/>
<evidence type="ECO:0000313" key="2">
    <source>
        <dbReference type="EMBL" id="AJT43126.1"/>
    </source>
</evidence>